<sequence>MNSTSLYDDYLNKKSIPIAAVFDGDIRKYNGYQYTQKKLYSMEVANSRLTRETALHIPKSTQTVIDMGCGDGVYTHALSIQFPHVRFSGFDPSVEAVRIAKKRYSNIQFYPGDLFLLSAPKKKYDVAILRGVIHHVHDPAMALQKARLWARTIIIIEPNGNNILLKLIEKVSPYHRLHQERSYSGMQLKNWCAQAKIRLVKEKYVGFVPFFFPTVLARIVYLLQPYLEKIFVLSYFFAAQIVLVGED</sequence>
<dbReference type="EMBL" id="PFED01000005">
    <property type="protein sequence ID" value="PJE63326.1"/>
    <property type="molecule type" value="Genomic_DNA"/>
</dbReference>
<dbReference type="InterPro" id="IPR029063">
    <property type="entry name" value="SAM-dependent_MTases_sf"/>
</dbReference>
<dbReference type="Proteomes" id="UP000229554">
    <property type="component" value="Unassembled WGS sequence"/>
</dbReference>
<protein>
    <submittedName>
        <fullName evidence="2">Class I SAM-dependent methyltransferase</fullName>
    </submittedName>
</protein>
<evidence type="ECO:0000256" key="1">
    <source>
        <dbReference type="SAM" id="Phobius"/>
    </source>
</evidence>
<dbReference type="Pfam" id="PF13489">
    <property type="entry name" value="Methyltransf_23"/>
    <property type="match status" value="1"/>
</dbReference>
<keyword evidence="1" id="KW-0472">Membrane</keyword>
<keyword evidence="2" id="KW-0489">Methyltransferase</keyword>
<feature type="transmembrane region" description="Helical" evidence="1">
    <location>
        <begin position="204"/>
        <end position="223"/>
    </location>
</feature>
<dbReference type="GO" id="GO:0032259">
    <property type="term" value="P:methylation"/>
    <property type="evidence" value="ECO:0007669"/>
    <property type="project" value="UniProtKB-KW"/>
</dbReference>
<reference evidence="3" key="1">
    <citation type="submission" date="2017-09" db="EMBL/GenBank/DDBJ databases">
        <title>Depth-based differentiation of microbial function through sediment-hosted aquifers and enrichment of novel symbionts in the deep terrestrial subsurface.</title>
        <authorList>
            <person name="Probst A.J."/>
            <person name="Ladd B."/>
            <person name="Jarett J.K."/>
            <person name="Geller-Mcgrath D.E."/>
            <person name="Sieber C.M.K."/>
            <person name="Emerson J.B."/>
            <person name="Anantharaman K."/>
            <person name="Thomas B.C."/>
            <person name="Malmstrom R."/>
            <person name="Stieglmeier M."/>
            <person name="Klingl A."/>
            <person name="Woyke T."/>
            <person name="Ryan C.M."/>
            <person name="Banfield J.F."/>
        </authorList>
    </citation>
    <scope>NUCLEOTIDE SEQUENCE [LARGE SCALE GENOMIC DNA]</scope>
</reference>
<dbReference type="SUPFAM" id="SSF53335">
    <property type="entry name" value="S-adenosyl-L-methionine-dependent methyltransferases"/>
    <property type="match status" value="1"/>
</dbReference>
<gene>
    <name evidence="2" type="ORF">COU88_00145</name>
</gene>
<dbReference type="AlphaFoldDB" id="A0A2M8KTS3"/>
<accession>A0A2M8KTS3</accession>
<name>A0A2M8KTS3_9BACT</name>
<keyword evidence="2" id="KW-0808">Transferase</keyword>
<proteinExistence type="predicted"/>
<evidence type="ECO:0000313" key="3">
    <source>
        <dbReference type="Proteomes" id="UP000229554"/>
    </source>
</evidence>
<dbReference type="Gene3D" id="3.40.50.150">
    <property type="entry name" value="Vaccinia Virus protein VP39"/>
    <property type="match status" value="1"/>
</dbReference>
<comment type="caution">
    <text evidence="2">The sequence shown here is derived from an EMBL/GenBank/DDBJ whole genome shotgun (WGS) entry which is preliminary data.</text>
</comment>
<keyword evidence="1" id="KW-0812">Transmembrane</keyword>
<dbReference type="CDD" id="cd02440">
    <property type="entry name" value="AdoMet_MTases"/>
    <property type="match status" value="1"/>
</dbReference>
<dbReference type="GO" id="GO:0008168">
    <property type="term" value="F:methyltransferase activity"/>
    <property type="evidence" value="ECO:0007669"/>
    <property type="project" value="UniProtKB-KW"/>
</dbReference>
<organism evidence="2 3">
    <name type="scientific">Candidatus Roizmanbacteria bacterium CG10_big_fil_rev_8_21_14_0_10_39_6</name>
    <dbReference type="NCBI Taxonomy" id="1974853"/>
    <lineage>
        <taxon>Bacteria</taxon>
        <taxon>Candidatus Roizmaniibacteriota</taxon>
    </lineage>
</organism>
<keyword evidence="1" id="KW-1133">Transmembrane helix</keyword>
<evidence type="ECO:0000313" key="2">
    <source>
        <dbReference type="EMBL" id="PJE63326.1"/>
    </source>
</evidence>
<dbReference type="PANTHER" id="PTHR43861">
    <property type="entry name" value="TRANS-ACONITATE 2-METHYLTRANSFERASE-RELATED"/>
    <property type="match status" value="1"/>
</dbReference>